<proteinExistence type="predicted"/>
<protein>
    <submittedName>
        <fullName evidence="1">Uncharacterized protein</fullName>
    </submittedName>
</protein>
<dbReference type="AlphaFoldDB" id="A0A0E9Q8P3"/>
<reference evidence="1" key="1">
    <citation type="submission" date="2014-11" db="EMBL/GenBank/DDBJ databases">
        <authorList>
            <person name="Amaro Gonzalez C."/>
        </authorList>
    </citation>
    <scope>NUCLEOTIDE SEQUENCE</scope>
</reference>
<evidence type="ECO:0000313" key="1">
    <source>
        <dbReference type="EMBL" id="JAH13124.1"/>
    </source>
</evidence>
<sequence>MATDISHIQGWSVNMSINCTKKQKQKVLEGTRSAAFVQKQHVSMENMLENMVRQL</sequence>
<name>A0A0E9Q8P3_ANGAN</name>
<dbReference type="EMBL" id="GBXM01095453">
    <property type="protein sequence ID" value="JAH13124.1"/>
    <property type="molecule type" value="Transcribed_RNA"/>
</dbReference>
<accession>A0A0E9Q8P3</accession>
<reference evidence="1" key="2">
    <citation type="journal article" date="2015" name="Fish Shellfish Immunol.">
        <title>Early steps in the European eel (Anguilla anguilla)-Vibrio vulnificus interaction in the gills: Role of the RtxA13 toxin.</title>
        <authorList>
            <person name="Callol A."/>
            <person name="Pajuelo D."/>
            <person name="Ebbesson L."/>
            <person name="Teles M."/>
            <person name="MacKenzie S."/>
            <person name="Amaro C."/>
        </authorList>
    </citation>
    <scope>NUCLEOTIDE SEQUENCE</scope>
</reference>
<organism evidence="1">
    <name type="scientific">Anguilla anguilla</name>
    <name type="common">European freshwater eel</name>
    <name type="synonym">Muraena anguilla</name>
    <dbReference type="NCBI Taxonomy" id="7936"/>
    <lineage>
        <taxon>Eukaryota</taxon>
        <taxon>Metazoa</taxon>
        <taxon>Chordata</taxon>
        <taxon>Craniata</taxon>
        <taxon>Vertebrata</taxon>
        <taxon>Euteleostomi</taxon>
        <taxon>Actinopterygii</taxon>
        <taxon>Neopterygii</taxon>
        <taxon>Teleostei</taxon>
        <taxon>Anguilliformes</taxon>
        <taxon>Anguillidae</taxon>
        <taxon>Anguilla</taxon>
    </lineage>
</organism>